<dbReference type="GO" id="GO:0006633">
    <property type="term" value="P:fatty acid biosynthetic process"/>
    <property type="evidence" value="ECO:0007669"/>
    <property type="project" value="InterPro"/>
</dbReference>
<evidence type="ECO:0000313" key="2">
    <source>
        <dbReference type="EMBL" id="KXB30701.1"/>
    </source>
</evidence>
<sequence length="288" mass="31504">MTPPRPAALPTLPALLVGSLAGLWRRPAAPPLQDGLSRHFAVAGIDPKHAASYCRLFDFRHSRLPLSYFYLLAQRAQLALMLDRRFPHAIPGLIHTGNDLRLHAVPRMDFGLTIAVSLGPQASTGKAPTLTFGFEMSQLGRCVLSGSSEYRLPKSRRLTPSLHIEPEKMPASLPALAWSFEPSQIRRYALLSGDYNPIHLSSLLARRLGFRGAIAHGMYSVARATACIEAETARPLLAISATFQYPIHLPARAIFGCEVVDATHGSYSVFLPKEQRIAVKGLWQAALA</sequence>
<dbReference type="PANTHER" id="PTHR43841">
    <property type="entry name" value="3-HYDROXYACYL-THIOESTER DEHYDRATASE HTDX-RELATED"/>
    <property type="match status" value="1"/>
</dbReference>
<evidence type="ECO:0000259" key="1">
    <source>
        <dbReference type="Pfam" id="PF01575"/>
    </source>
</evidence>
<dbReference type="RefSeq" id="WP_066882486.1">
    <property type="nucleotide sequence ID" value="NZ_LODL01000019.1"/>
</dbReference>
<dbReference type="AlphaFoldDB" id="A0A133XIF0"/>
<dbReference type="Pfam" id="PF01575">
    <property type="entry name" value="MaoC_dehydratas"/>
    <property type="match status" value="1"/>
</dbReference>
<dbReference type="GO" id="GO:0005835">
    <property type="term" value="C:fatty acid synthase complex"/>
    <property type="evidence" value="ECO:0007669"/>
    <property type="project" value="InterPro"/>
</dbReference>
<dbReference type="PRINTS" id="PR01483">
    <property type="entry name" value="FASYNTHASE"/>
</dbReference>
<reference evidence="2 3" key="1">
    <citation type="submission" date="2015-12" db="EMBL/GenBank/DDBJ databases">
        <title>Nitrous oxide reduction kinetics distinguish bacteria harboring typical versus atypical NosZ.</title>
        <authorList>
            <person name="Yoon S."/>
            <person name="Nissen S."/>
            <person name="Park D."/>
            <person name="Sanford R.A."/>
            <person name="Loeffler F.E."/>
        </authorList>
    </citation>
    <scope>NUCLEOTIDE SEQUENCE [LARGE SCALE GENOMIC DNA]</scope>
    <source>
        <strain evidence="2 3">ATCC BAA-841</strain>
    </source>
</reference>
<protein>
    <recommendedName>
        <fullName evidence="1">MaoC-like domain-containing protein</fullName>
    </recommendedName>
</protein>
<organism evidence="2 3">
    <name type="scientific">Dechloromonas denitrificans</name>
    <dbReference type="NCBI Taxonomy" id="281362"/>
    <lineage>
        <taxon>Bacteria</taxon>
        <taxon>Pseudomonadati</taxon>
        <taxon>Pseudomonadota</taxon>
        <taxon>Betaproteobacteria</taxon>
        <taxon>Rhodocyclales</taxon>
        <taxon>Azonexaceae</taxon>
        <taxon>Dechloromonas</taxon>
    </lineage>
</organism>
<dbReference type="EMBL" id="LODL01000019">
    <property type="protein sequence ID" value="KXB30701.1"/>
    <property type="molecule type" value="Genomic_DNA"/>
</dbReference>
<dbReference type="InterPro" id="IPR029069">
    <property type="entry name" value="HotDog_dom_sf"/>
</dbReference>
<evidence type="ECO:0000313" key="3">
    <source>
        <dbReference type="Proteomes" id="UP000070186"/>
    </source>
</evidence>
<dbReference type="STRING" id="281362.AT959_08160"/>
<dbReference type="Proteomes" id="UP000070186">
    <property type="component" value="Unassembled WGS sequence"/>
</dbReference>
<feature type="domain" description="MaoC-like" evidence="1">
    <location>
        <begin position="181"/>
        <end position="261"/>
    </location>
</feature>
<proteinExistence type="predicted"/>
<dbReference type="InterPro" id="IPR003965">
    <property type="entry name" value="Fatty_acid_synthase"/>
</dbReference>
<dbReference type="GO" id="GO:0004312">
    <property type="term" value="F:fatty acid synthase activity"/>
    <property type="evidence" value="ECO:0007669"/>
    <property type="project" value="InterPro"/>
</dbReference>
<name>A0A133XIF0_9RHOO</name>
<dbReference type="SUPFAM" id="SSF54637">
    <property type="entry name" value="Thioesterase/thiol ester dehydrase-isomerase"/>
    <property type="match status" value="1"/>
</dbReference>
<gene>
    <name evidence="2" type="ORF">AT959_08160</name>
</gene>
<dbReference type="Gene3D" id="3.10.129.10">
    <property type="entry name" value="Hotdog Thioesterase"/>
    <property type="match status" value="1"/>
</dbReference>
<comment type="caution">
    <text evidence="2">The sequence shown here is derived from an EMBL/GenBank/DDBJ whole genome shotgun (WGS) entry which is preliminary data.</text>
</comment>
<keyword evidence="3" id="KW-1185">Reference proteome</keyword>
<dbReference type="InterPro" id="IPR002539">
    <property type="entry name" value="MaoC-like_dom"/>
</dbReference>
<dbReference type="PANTHER" id="PTHR43841:SF3">
    <property type="entry name" value="(3R)-HYDROXYACYL-ACP DEHYDRATASE SUBUNIT HADB"/>
    <property type="match status" value="1"/>
</dbReference>
<accession>A0A133XIF0</accession>